<dbReference type="KEGG" id="pda:120106200"/>
<dbReference type="GeneID" id="120106200"/>
<dbReference type="AlphaFoldDB" id="A0A8B8ZLF7"/>
<keyword evidence="2" id="KW-1185">Reference proteome</keyword>
<organism evidence="2 3">
    <name type="scientific">Phoenix dactylifera</name>
    <name type="common">Date palm</name>
    <dbReference type="NCBI Taxonomy" id="42345"/>
    <lineage>
        <taxon>Eukaryota</taxon>
        <taxon>Viridiplantae</taxon>
        <taxon>Streptophyta</taxon>
        <taxon>Embryophyta</taxon>
        <taxon>Tracheophyta</taxon>
        <taxon>Spermatophyta</taxon>
        <taxon>Magnoliopsida</taxon>
        <taxon>Liliopsida</taxon>
        <taxon>Arecaceae</taxon>
        <taxon>Coryphoideae</taxon>
        <taxon>Phoeniceae</taxon>
        <taxon>Phoenix</taxon>
    </lineage>
</organism>
<sequence>MWGFDPRWGQSRLKTANKLPRLSESEQRTLDALYGLEEDILLNDLVSEVALVNVGLSSAPPQDILKMVISSAALYARFRKRAADAGGHLHEVDMLISVAADYRDKARRYLRAQEEAEKRLGEAEASQREALTRVEAAEVELRSAVAELEEESAAHALAKSEVRASEARLAEARSTIAGHEHEARVAQLKTEQLEAREKRALEQAQNAVQLFRESEEFRELMEEEAVDGLIRSFEDFRR</sequence>
<keyword evidence="1" id="KW-0175">Coiled coil</keyword>
<name>A0A8B8ZLF7_PHODC</name>
<protein>
    <submittedName>
        <fullName evidence="3">Murein hydrolase activator EnvC-like</fullName>
    </submittedName>
</protein>
<dbReference type="RefSeq" id="XP_038975036.1">
    <property type="nucleotide sequence ID" value="XM_039119108.1"/>
</dbReference>
<dbReference type="Proteomes" id="UP000228380">
    <property type="component" value="Unplaced"/>
</dbReference>
<proteinExistence type="predicted"/>
<evidence type="ECO:0000313" key="3">
    <source>
        <dbReference type="RefSeq" id="XP_038975036.1"/>
    </source>
</evidence>
<reference evidence="3" key="1">
    <citation type="submission" date="2025-08" db="UniProtKB">
        <authorList>
            <consortium name="RefSeq"/>
        </authorList>
    </citation>
    <scope>IDENTIFICATION</scope>
    <source>
        <tissue evidence="3">Young leaves</tissue>
    </source>
</reference>
<evidence type="ECO:0000313" key="2">
    <source>
        <dbReference type="Proteomes" id="UP000228380"/>
    </source>
</evidence>
<gene>
    <name evidence="3" type="primary">LOC120106200</name>
</gene>
<feature type="coiled-coil region" evidence="1">
    <location>
        <begin position="99"/>
        <end position="210"/>
    </location>
</feature>
<accession>A0A8B8ZLF7</accession>
<evidence type="ECO:0000256" key="1">
    <source>
        <dbReference type="SAM" id="Coils"/>
    </source>
</evidence>